<dbReference type="Proteomes" id="UP000464086">
    <property type="component" value="Plasmid unnamed5"/>
</dbReference>
<reference evidence="1 2" key="1">
    <citation type="submission" date="2019-12" db="EMBL/GenBank/DDBJ databases">
        <title>Functional and genomic insights into the Sphingobium yanoikuyae YC-JY1, a bacterium efficiently degrading bisphenol A.</title>
        <authorList>
            <person name="Jia Y."/>
            <person name="Li X."/>
            <person name="Wang J."/>
            <person name="Eltoukhy A."/>
            <person name="Lamraoui I."/>
            <person name="Yan Y."/>
        </authorList>
    </citation>
    <scope>NUCLEOTIDE SEQUENCE [LARGE SCALE GENOMIC DNA]</scope>
    <source>
        <strain evidence="1 2">YC-JY1</strain>
        <plasmid evidence="1 2">unnamed5</plasmid>
    </source>
</reference>
<evidence type="ECO:0000313" key="2">
    <source>
        <dbReference type="Proteomes" id="UP000464086"/>
    </source>
</evidence>
<evidence type="ECO:0000313" key="1">
    <source>
        <dbReference type="EMBL" id="QHD70892.1"/>
    </source>
</evidence>
<name>A0A6P1GSV8_SPHYA</name>
<accession>A0A6P1GSV8</accession>
<geneLocation type="plasmid" evidence="1">
    <name>unnamed5</name>
</geneLocation>
<dbReference type="AlphaFoldDB" id="A0A6P1GSV8"/>
<sequence>MDDDSDDPVMALLATQRAVLAAVENLAGQVQAMQAKVDAMGETLAQLVAGSAGASGAGVGCKRTLGDRFRAATNKEAAADPELRTAQGHYRVAEAIAKGLNKGDPEGAARDAAHAREWIAYQLDRGRVFQPAKVQDSEKGALAVVAPIHEEMFPGRVRAPRQPDRER</sequence>
<dbReference type="RefSeq" id="WP_159368340.1">
    <property type="nucleotide sequence ID" value="NZ_CP047223.1"/>
</dbReference>
<keyword evidence="1" id="KW-0614">Plasmid</keyword>
<dbReference type="EMBL" id="CP047223">
    <property type="protein sequence ID" value="QHD70892.1"/>
    <property type="molecule type" value="Genomic_DNA"/>
</dbReference>
<proteinExistence type="predicted"/>
<gene>
    <name evidence="1" type="ORF">GS397_27740</name>
</gene>
<organism evidence="1 2">
    <name type="scientific">Sphingobium yanoikuyae</name>
    <name type="common">Sphingomonas yanoikuyae</name>
    <dbReference type="NCBI Taxonomy" id="13690"/>
    <lineage>
        <taxon>Bacteria</taxon>
        <taxon>Pseudomonadati</taxon>
        <taxon>Pseudomonadota</taxon>
        <taxon>Alphaproteobacteria</taxon>
        <taxon>Sphingomonadales</taxon>
        <taxon>Sphingomonadaceae</taxon>
        <taxon>Sphingobium</taxon>
    </lineage>
</organism>
<protein>
    <submittedName>
        <fullName evidence="1">Uncharacterized protein</fullName>
    </submittedName>
</protein>